<proteinExistence type="predicted"/>
<feature type="transmembrane region" description="Helical" evidence="1">
    <location>
        <begin position="293"/>
        <end position="313"/>
    </location>
</feature>
<accession>A0A813DA20</accession>
<evidence type="ECO:0000313" key="2">
    <source>
        <dbReference type="EMBL" id="CAE8585448.1"/>
    </source>
</evidence>
<organism evidence="2 3">
    <name type="scientific">Polarella glacialis</name>
    <name type="common">Dinoflagellate</name>
    <dbReference type="NCBI Taxonomy" id="89957"/>
    <lineage>
        <taxon>Eukaryota</taxon>
        <taxon>Sar</taxon>
        <taxon>Alveolata</taxon>
        <taxon>Dinophyceae</taxon>
        <taxon>Suessiales</taxon>
        <taxon>Suessiaceae</taxon>
        <taxon>Polarella</taxon>
    </lineage>
</organism>
<comment type="caution">
    <text evidence="2">The sequence shown here is derived from an EMBL/GenBank/DDBJ whole genome shotgun (WGS) entry which is preliminary data.</text>
</comment>
<protein>
    <submittedName>
        <fullName evidence="2">Uncharacterized protein</fullName>
    </submittedName>
</protein>
<evidence type="ECO:0000313" key="3">
    <source>
        <dbReference type="Proteomes" id="UP000654075"/>
    </source>
</evidence>
<keyword evidence="1" id="KW-1133">Transmembrane helix</keyword>
<dbReference type="AlphaFoldDB" id="A0A813DA20"/>
<dbReference type="Proteomes" id="UP000654075">
    <property type="component" value="Unassembled WGS sequence"/>
</dbReference>
<keyword evidence="3" id="KW-1185">Reference proteome</keyword>
<sequence>AIVLATCSLAGGGEDVQSPQCVPSYRPGWLASAEQDCRVSRICCDPAMTCFEKDLEHAACLPSCEPGIHYDELVMYWQPWSCVPLYAALYPVVAAEELEAAAVEAPFNTPSKLRFVYEDFLQQTTSSGKPLLDDPRPMDEFHHTVGSCKQRCGMDPRCDCAVFTEVNGRCEKRQACDSSPSFFQQHAGQSVFLKVPEARFDWQELNHTNLVTAAGGSSEGQVLEGVTAEGCRRTCDVSEFCECVVHQPATGRCKKFSDCTHEMMMADSLYNVYLKLVPKVEDPKVEPSPFQDIPYAIAAGFVALLILGVCLLFRGKGDSSVRT</sequence>
<reference evidence="2" key="1">
    <citation type="submission" date="2021-02" db="EMBL/GenBank/DDBJ databases">
        <authorList>
            <person name="Dougan E. K."/>
            <person name="Rhodes N."/>
            <person name="Thang M."/>
            <person name="Chan C."/>
        </authorList>
    </citation>
    <scope>NUCLEOTIDE SEQUENCE</scope>
</reference>
<feature type="non-terminal residue" evidence="2">
    <location>
        <position position="323"/>
    </location>
</feature>
<keyword evidence="1" id="KW-0472">Membrane</keyword>
<name>A0A813DA20_POLGL</name>
<feature type="non-terminal residue" evidence="2">
    <location>
        <position position="1"/>
    </location>
</feature>
<dbReference type="EMBL" id="CAJNNV010001643">
    <property type="protein sequence ID" value="CAE8585448.1"/>
    <property type="molecule type" value="Genomic_DNA"/>
</dbReference>
<keyword evidence="1" id="KW-0812">Transmembrane</keyword>
<evidence type="ECO:0000256" key="1">
    <source>
        <dbReference type="SAM" id="Phobius"/>
    </source>
</evidence>
<gene>
    <name evidence="2" type="ORF">PGLA1383_LOCUS4356</name>
</gene>